<dbReference type="GO" id="GO:0030677">
    <property type="term" value="C:ribonuclease P complex"/>
    <property type="evidence" value="ECO:0007669"/>
    <property type="project" value="InterPro"/>
</dbReference>
<dbReference type="InterPro" id="IPR038085">
    <property type="entry name" value="Rnp2-like_sf"/>
</dbReference>
<dbReference type="InterPro" id="IPR016819">
    <property type="entry name" value="RNase_P/MRP_POP5"/>
</dbReference>
<dbReference type="Proteomes" id="UP001445076">
    <property type="component" value="Unassembled WGS sequence"/>
</dbReference>
<evidence type="ECO:0000256" key="6">
    <source>
        <dbReference type="PIRNR" id="PIRNR023803"/>
    </source>
</evidence>
<comment type="similarity">
    <text evidence="1 6">Belongs to the eukaryotic/archaeal RNase P protein component 2 family.</text>
</comment>
<evidence type="ECO:0000256" key="4">
    <source>
        <dbReference type="ARBA" id="ARBA00023242"/>
    </source>
</evidence>
<keyword evidence="2" id="KW-0698">rRNA processing</keyword>
<dbReference type="Pfam" id="PF01900">
    <property type="entry name" value="RNase_P_Rpp14"/>
    <property type="match status" value="1"/>
</dbReference>
<name>A0AAW0Y4C5_CHEQU</name>
<dbReference type="EMBL" id="JARKIK010000005">
    <property type="protein sequence ID" value="KAK8751635.1"/>
    <property type="molecule type" value="Genomic_DNA"/>
</dbReference>
<dbReference type="GO" id="GO:0001682">
    <property type="term" value="P:tRNA 5'-leader removal"/>
    <property type="evidence" value="ECO:0007669"/>
    <property type="project" value="InterPro"/>
</dbReference>
<organism evidence="7 8">
    <name type="scientific">Cherax quadricarinatus</name>
    <name type="common">Australian red claw crayfish</name>
    <dbReference type="NCBI Taxonomy" id="27406"/>
    <lineage>
        <taxon>Eukaryota</taxon>
        <taxon>Metazoa</taxon>
        <taxon>Ecdysozoa</taxon>
        <taxon>Arthropoda</taxon>
        <taxon>Crustacea</taxon>
        <taxon>Multicrustacea</taxon>
        <taxon>Malacostraca</taxon>
        <taxon>Eumalacostraca</taxon>
        <taxon>Eucarida</taxon>
        <taxon>Decapoda</taxon>
        <taxon>Pleocyemata</taxon>
        <taxon>Astacidea</taxon>
        <taxon>Parastacoidea</taxon>
        <taxon>Parastacidae</taxon>
        <taxon>Cherax</taxon>
    </lineage>
</organism>
<keyword evidence="4 6" id="KW-0539">Nucleus</keyword>
<dbReference type="GO" id="GO:0006364">
    <property type="term" value="P:rRNA processing"/>
    <property type="evidence" value="ECO:0007669"/>
    <property type="project" value="UniProtKB-KW"/>
</dbReference>
<comment type="subcellular location">
    <subcellularLocation>
        <location evidence="6">Nucleus</location>
        <location evidence="6">Nucleolus</location>
    </subcellularLocation>
</comment>
<sequence>MVRFKKRYFIVEVIPKSQAHIQREELQRAIVEAVKRLHGDFGVAATTPGFHVKYCNIKTRIAFISVGRGPHQLVASALPLITKIGGQAATVCTIHLAASMRHAFLFVKRYHEEKIKKLEESLTSAEMNHWKQEKDRILSRR</sequence>
<evidence type="ECO:0000256" key="2">
    <source>
        <dbReference type="ARBA" id="ARBA00022552"/>
    </source>
</evidence>
<dbReference type="AlphaFoldDB" id="A0AAW0Y4C5"/>
<dbReference type="PANTHER" id="PTHR48414">
    <property type="entry name" value="POP5 HOMOLOG, RIBONUCLEASE P_MRP SUBUNIT"/>
    <property type="match status" value="1"/>
</dbReference>
<keyword evidence="3 6" id="KW-0819">tRNA processing</keyword>
<gene>
    <name evidence="7" type="ORF">OTU49_009500</name>
</gene>
<reference evidence="7 8" key="1">
    <citation type="journal article" date="2024" name="BMC Genomics">
        <title>Genome assembly of redclaw crayfish (Cherax quadricarinatus) provides insights into its immune adaptation and hypoxia tolerance.</title>
        <authorList>
            <person name="Liu Z."/>
            <person name="Zheng J."/>
            <person name="Li H."/>
            <person name="Fang K."/>
            <person name="Wang S."/>
            <person name="He J."/>
            <person name="Zhou D."/>
            <person name="Weng S."/>
            <person name="Chi M."/>
            <person name="Gu Z."/>
            <person name="He J."/>
            <person name="Li F."/>
            <person name="Wang M."/>
        </authorList>
    </citation>
    <scope>NUCLEOTIDE SEQUENCE [LARGE SCALE GENOMIC DNA]</scope>
    <source>
        <strain evidence="7">ZL_2023a</strain>
    </source>
</reference>
<evidence type="ECO:0000313" key="7">
    <source>
        <dbReference type="EMBL" id="KAK8751635.1"/>
    </source>
</evidence>
<dbReference type="GO" id="GO:0033204">
    <property type="term" value="F:ribonuclease P RNA binding"/>
    <property type="evidence" value="ECO:0007669"/>
    <property type="project" value="InterPro"/>
</dbReference>
<evidence type="ECO:0000313" key="8">
    <source>
        <dbReference type="Proteomes" id="UP001445076"/>
    </source>
</evidence>
<evidence type="ECO:0000256" key="1">
    <source>
        <dbReference type="ARBA" id="ARBA00010800"/>
    </source>
</evidence>
<protein>
    <recommendedName>
        <fullName evidence="5 6">Ribonuclease P/MRP protein subunit POP5</fullName>
    </recommendedName>
</protein>
<accession>A0AAW0Y4C5</accession>
<evidence type="ECO:0000256" key="5">
    <source>
        <dbReference type="ARBA" id="ARBA00044198"/>
    </source>
</evidence>
<dbReference type="GO" id="GO:0005730">
    <property type="term" value="C:nucleolus"/>
    <property type="evidence" value="ECO:0007669"/>
    <property type="project" value="UniProtKB-SubCell"/>
</dbReference>
<dbReference type="PIRSF" id="PIRSF023803">
    <property type="entry name" value="Ribonuclease_P_prd"/>
    <property type="match status" value="1"/>
</dbReference>
<comment type="function">
    <text evidence="6">Component of ribonuclease P, a protein complex that generates mature tRNA molecules by cleaving their 5'-ends.</text>
</comment>
<comment type="caution">
    <text evidence="7">The sequence shown here is derived from an EMBL/GenBank/DDBJ whole genome shotgun (WGS) entry which is preliminary data.</text>
</comment>
<dbReference type="Gene3D" id="3.30.70.3250">
    <property type="entry name" value="Ribonuclease P, Pop5 subunit"/>
    <property type="match status" value="1"/>
</dbReference>
<keyword evidence="8" id="KW-1185">Reference proteome</keyword>
<proteinExistence type="inferred from homology"/>
<dbReference type="PANTHER" id="PTHR48414:SF1">
    <property type="entry name" value="POP5 HOMOLOG, RIBONUCLEASE P_MRP SUBUNIT"/>
    <property type="match status" value="1"/>
</dbReference>
<dbReference type="SUPFAM" id="SSF160350">
    <property type="entry name" value="Rnp2-like"/>
    <property type="match status" value="1"/>
</dbReference>
<evidence type="ECO:0000256" key="3">
    <source>
        <dbReference type="ARBA" id="ARBA00022694"/>
    </source>
</evidence>
<dbReference type="InterPro" id="IPR002759">
    <property type="entry name" value="Pop5/Rpp14/Rnp2-like"/>
</dbReference>